<dbReference type="AlphaFoldDB" id="A0A1W4WGJ1"/>
<dbReference type="GO" id="GO:0000226">
    <property type="term" value="P:microtubule cytoskeleton organization"/>
    <property type="evidence" value="ECO:0007669"/>
    <property type="project" value="TreeGrafter"/>
</dbReference>
<gene>
    <name evidence="6" type="primary">LOC108733051</name>
</gene>
<dbReference type="Gene3D" id="3.30.470.20">
    <property type="entry name" value="ATP-grasp fold, B domain"/>
    <property type="match status" value="1"/>
</dbReference>
<accession>A0A1W4WGJ1</accession>
<evidence type="ECO:0000256" key="4">
    <source>
        <dbReference type="SAM" id="MobiDB-lite"/>
    </source>
</evidence>
<protein>
    <submittedName>
        <fullName evidence="6">Tubulin polyglutamylase TTLL4-like</fullName>
    </submittedName>
</protein>
<dbReference type="KEGG" id="apln:108733051"/>
<evidence type="ECO:0000256" key="3">
    <source>
        <dbReference type="ARBA" id="ARBA00022840"/>
    </source>
</evidence>
<dbReference type="PANTHER" id="PTHR12241:SF162">
    <property type="entry name" value="TUBULIN MONOGLUTAMYLASE TTLL4"/>
    <property type="match status" value="1"/>
</dbReference>
<dbReference type="STRING" id="224129.A0A1W4WGJ1"/>
<sequence length="720" mass="84040">MTTNKSDLNNVSKKVYPKSRPKTAIKENTKTGKLRKTNATRTVSNTSLQDGMSSDSDNSSLDSIDVEKVVKNESDGEKSSHGYFENQKALFQIQKLKFEKLKSQIENHNLYLQLQTSGKVNTPFQNESVDDSNEIDCVFPRFTSRELRKDKYFGNAKDTESCLQDDSFEEFSHKSQQSTPCFVYSDDIYYNSSDEEDCKNTAAWPIRDSLFPGVPPFIVFNAHDAARPFKLPKGRQYLLWKLTPITPHLLRKILLNTGFTLIDSVELQDEDTWLGTWGNNMRSDRFQVLKNYQKFNHFPSTSHLGRKDRFWRNTKKLMFKFGEKEFNFIPRTYILLQELELLKKDWYDDKGCEEKKWIIKPPCSARGIGVKVIDKWTNLRKKPHLVVQRYISKPYLINGNKFDLRLYVLVTSFDPLRFYLYRDGLTRFAVIKYKDDSHSLHERHMHLTNYSVNKKSRWYTANENSNSCYGHKWTLRRLLDYLADEGVNTTKLWRNIVQLIIKTIIVGEKSIVPSYHSCVQSNYNCYELFGIDVLLDEKLKLWLLEVNISPSLHGSSPVDEDVKGPMLRSIMNLAQFHLPDKVTIKSNLVHSTFDSRLYTKELSRKCKNKQLKYNGPSQQREDYLNGILQDLTGDDVRHLTRAEDELKVRGKFERIFPTSETYTFLKFIESKYYNRLFDAWEVMYGCCREAGVKYLSALCTDHYLLRDINNASSSKGQMSD</sequence>
<feature type="compositionally biased region" description="Polar residues" evidence="4">
    <location>
        <begin position="39"/>
        <end position="49"/>
    </location>
</feature>
<feature type="region of interest" description="Disordered" evidence="4">
    <location>
        <begin position="1"/>
        <end position="63"/>
    </location>
</feature>
<feature type="compositionally biased region" description="Polar residues" evidence="4">
    <location>
        <begin position="1"/>
        <end position="12"/>
    </location>
</feature>
<dbReference type="PROSITE" id="PS51221">
    <property type="entry name" value="TTL"/>
    <property type="match status" value="1"/>
</dbReference>
<dbReference type="GO" id="GO:0005524">
    <property type="term" value="F:ATP binding"/>
    <property type="evidence" value="ECO:0007669"/>
    <property type="project" value="UniProtKB-KW"/>
</dbReference>
<reference evidence="6" key="1">
    <citation type="submission" date="2025-08" db="UniProtKB">
        <authorList>
            <consortium name="RefSeq"/>
        </authorList>
    </citation>
    <scope>IDENTIFICATION</scope>
    <source>
        <tissue evidence="6">Entire body</tissue>
    </source>
</reference>
<keyword evidence="1" id="KW-0436">Ligase</keyword>
<organism evidence="5 6">
    <name type="scientific">Agrilus planipennis</name>
    <name type="common">Emerald ash borer</name>
    <name type="synonym">Agrilus marcopoli</name>
    <dbReference type="NCBI Taxonomy" id="224129"/>
    <lineage>
        <taxon>Eukaryota</taxon>
        <taxon>Metazoa</taxon>
        <taxon>Ecdysozoa</taxon>
        <taxon>Arthropoda</taxon>
        <taxon>Hexapoda</taxon>
        <taxon>Insecta</taxon>
        <taxon>Pterygota</taxon>
        <taxon>Neoptera</taxon>
        <taxon>Endopterygota</taxon>
        <taxon>Coleoptera</taxon>
        <taxon>Polyphaga</taxon>
        <taxon>Elateriformia</taxon>
        <taxon>Buprestoidea</taxon>
        <taxon>Buprestidae</taxon>
        <taxon>Agrilinae</taxon>
        <taxon>Agrilus</taxon>
    </lineage>
</organism>
<dbReference type="PANTHER" id="PTHR12241">
    <property type="entry name" value="TUBULIN POLYGLUTAMYLASE"/>
    <property type="match status" value="1"/>
</dbReference>
<dbReference type="FunCoup" id="A0A1W4WGJ1">
    <property type="interactions" value="558"/>
</dbReference>
<dbReference type="GO" id="GO:0036064">
    <property type="term" value="C:ciliary basal body"/>
    <property type="evidence" value="ECO:0007669"/>
    <property type="project" value="TreeGrafter"/>
</dbReference>
<keyword evidence="5" id="KW-1185">Reference proteome</keyword>
<evidence type="ECO:0000256" key="1">
    <source>
        <dbReference type="ARBA" id="ARBA00022598"/>
    </source>
</evidence>
<feature type="compositionally biased region" description="Low complexity" evidence="4">
    <location>
        <begin position="50"/>
        <end position="63"/>
    </location>
</feature>
<evidence type="ECO:0000313" key="6">
    <source>
        <dbReference type="RefSeq" id="XP_018319582.1"/>
    </source>
</evidence>
<dbReference type="GeneID" id="108733051"/>
<dbReference type="InterPro" id="IPR004344">
    <property type="entry name" value="TTL/TTLL_fam"/>
</dbReference>
<dbReference type="Pfam" id="PF03133">
    <property type="entry name" value="TTL"/>
    <property type="match status" value="1"/>
</dbReference>
<dbReference type="OrthoDB" id="202825at2759"/>
<keyword evidence="2" id="KW-0547">Nucleotide-binding</keyword>
<name>A0A1W4WGJ1_AGRPL</name>
<evidence type="ECO:0000313" key="5">
    <source>
        <dbReference type="Proteomes" id="UP000192223"/>
    </source>
</evidence>
<dbReference type="GO" id="GO:0015631">
    <property type="term" value="F:tubulin binding"/>
    <property type="evidence" value="ECO:0007669"/>
    <property type="project" value="TreeGrafter"/>
</dbReference>
<dbReference type="GO" id="GO:0070740">
    <property type="term" value="F:tubulin-glutamic acid ligase activity"/>
    <property type="evidence" value="ECO:0007669"/>
    <property type="project" value="TreeGrafter"/>
</dbReference>
<evidence type="ECO:0000256" key="2">
    <source>
        <dbReference type="ARBA" id="ARBA00022741"/>
    </source>
</evidence>
<proteinExistence type="predicted"/>
<dbReference type="RefSeq" id="XP_018319582.1">
    <property type="nucleotide sequence ID" value="XM_018464080.1"/>
</dbReference>
<dbReference type="Proteomes" id="UP000192223">
    <property type="component" value="Unplaced"/>
</dbReference>
<keyword evidence="3" id="KW-0067">ATP-binding</keyword>
<dbReference type="SUPFAM" id="SSF56059">
    <property type="entry name" value="Glutathione synthetase ATP-binding domain-like"/>
    <property type="match status" value="1"/>
</dbReference>
<dbReference type="InParanoid" id="A0A1W4WGJ1"/>